<dbReference type="InterPro" id="IPR023170">
    <property type="entry name" value="HhH_base_excis_C"/>
</dbReference>
<dbReference type="InterPro" id="IPR011257">
    <property type="entry name" value="DNA_glycosylase"/>
</dbReference>
<dbReference type="SUPFAM" id="SSF48150">
    <property type="entry name" value="DNA-glycosylase"/>
    <property type="match status" value="1"/>
</dbReference>
<dbReference type="NCBIfam" id="TIGR02757">
    <property type="entry name" value="TIGR02757 family protein"/>
    <property type="match status" value="1"/>
</dbReference>
<dbReference type="Pfam" id="PF09674">
    <property type="entry name" value="DUF2400"/>
    <property type="match status" value="1"/>
</dbReference>
<dbReference type="Proteomes" id="UP000297613">
    <property type="component" value="Unassembled WGS sequence"/>
</dbReference>
<comment type="caution">
    <text evidence="1">The sequence shown here is derived from an EMBL/GenBank/DDBJ whole genome shotgun (WGS) entry which is preliminary data.</text>
</comment>
<proteinExistence type="predicted"/>
<evidence type="ECO:0000313" key="1">
    <source>
        <dbReference type="EMBL" id="TGL83776.1"/>
    </source>
</evidence>
<dbReference type="AlphaFoldDB" id="A0A6N4QRL0"/>
<dbReference type="GO" id="GO:0003824">
    <property type="term" value="F:catalytic activity"/>
    <property type="evidence" value="ECO:0007669"/>
    <property type="project" value="InterPro"/>
</dbReference>
<protein>
    <submittedName>
        <fullName evidence="1">TIGR02757 family protein</fullName>
    </submittedName>
</protein>
<gene>
    <name evidence="1" type="ORF">EHQ83_11890</name>
</gene>
<sequence length="319" mass="37181">MSPPSSPQKMKKVLERIFFEYETPEYLTTDPIEFPHSYSDLKDREIVGLISALFSYGNVAAIKNHLKHLFELCGNSPVRFLLNEELERIRKKLKPYRFQKPADTFLFLQTIQEEIRKTKSHTLEPLFSLPQTGEFSLSAKEQRSLDQSGTLRQRIVAFQLRLLETSKKIDRQQTQSYGYKFLIGQGPSSSSLKRYSMYLRWMVRKGFPDLGIYTTIDPNELLYPLDIHIQRIASVLKISSRSTPDWKKAEEITNFFLKLFPNDPVRGDFALSRLGILRKCKSKYAKELCETCRINSICKVYEKRPGASRDRLFDKQARS</sequence>
<organism evidence="1 2">
    <name type="scientific">Leptospira yasudae</name>
    <dbReference type="NCBI Taxonomy" id="2202201"/>
    <lineage>
        <taxon>Bacteria</taxon>
        <taxon>Pseudomonadati</taxon>
        <taxon>Spirochaetota</taxon>
        <taxon>Spirochaetia</taxon>
        <taxon>Leptospirales</taxon>
        <taxon>Leptospiraceae</taxon>
        <taxon>Leptospira</taxon>
    </lineage>
</organism>
<dbReference type="InterPro" id="IPR014127">
    <property type="entry name" value="CHP02757"/>
</dbReference>
<dbReference type="GO" id="GO:0006281">
    <property type="term" value="P:DNA repair"/>
    <property type="evidence" value="ECO:0007669"/>
    <property type="project" value="InterPro"/>
</dbReference>
<dbReference type="Gene3D" id="1.10.1670.10">
    <property type="entry name" value="Helix-hairpin-Helix base-excision DNA repair enzymes (C-terminal)"/>
    <property type="match status" value="1"/>
</dbReference>
<dbReference type="EMBL" id="RQGM01000044">
    <property type="protein sequence ID" value="TGL83776.1"/>
    <property type="molecule type" value="Genomic_DNA"/>
</dbReference>
<reference evidence="1 2" key="1">
    <citation type="journal article" date="2019" name="PLoS Negl. Trop. Dis.">
        <title>Revisiting the worldwide diversity of Leptospira species in the environment.</title>
        <authorList>
            <person name="Vincent A.T."/>
            <person name="Schiettekatte O."/>
            <person name="Bourhy P."/>
            <person name="Veyrier F.J."/>
            <person name="Picardeau M."/>
        </authorList>
    </citation>
    <scope>NUCLEOTIDE SEQUENCE [LARGE SCALE GENOMIC DNA]</scope>
    <source>
        <strain evidence="1 2">201702445</strain>
    </source>
</reference>
<name>A0A6N4QRL0_9LEPT</name>
<evidence type="ECO:0000313" key="2">
    <source>
        <dbReference type="Proteomes" id="UP000297613"/>
    </source>
</evidence>
<accession>A0A6N4QRL0</accession>